<evidence type="ECO:0000256" key="6">
    <source>
        <dbReference type="ARBA" id="ARBA00023242"/>
    </source>
</evidence>
<evidence type="ECO:0000256" key="3">
    <source>
        <dbReference type="ARBA" id="ARBA00005229"/>
    </source>
</evidence>
<dbReference type="Gene3D" id="2.40.128.320">
    <property type="entry name" value="Protein HRI1, N-terminal domain"/>
    <property type="match status" value="1"/>
</dbReference>
<dbReference type="STRING" id="1392247.A0A3N4KCN6"/>
<evidence type="ECO:0000256" key="4">
    <source>
        <dbReference type="ARBA" id="ARBA00017063"/>
    </source>
</evidence>
<comment type="subcellular location">
    <subcellularLocation>
        <location evidence="2">Cytoplasm</location>
    </subcellularLocation>
    <subcellularLocation>
        <location evidence="1">Nucleus</location>
    </subcellularLocation>
</comment>
<dbReference type="OrthoDB" id="4045395at2759"/>
<evidence type="ECO:0000313" key="7">
    <source>
        <dbReference type="EMBL" id="RPB08283.1"/>
    </source>
</evidence>
<dbReference type="Pfam" id="PF16815">
    <property type="entry name" value="HRI1"/>
    <property type="match status" value="1"/>
</dbReference>
<protein>
    <recommendedName>
        <fullName evidence="4">Protein HRI1</fullName>
    </recommendedName>
</protein>
<sequence length="245" mass="27542">MASISTRISIRWPNTKPHEHTNTLVLTTPKRFFVDLRVMRNAPFNLYWGFAGISHKSASGDVGRWVHTVDSRYDDVVEDSGTFTQLANGDWLERGTMLDFDTGLVGDYEEVWRDTEPEPRAAAVLVLGEHAQRRVGPESDASARGCVVRLGRWCQGVMKVDGKVTAERWVLGVGETEWSRVWKCGEGVMPCMVACVEQRAEEEVLGRRVAGTGGASQIEVRTEIREGDEVELADYKWRVVEKATW</sequence>
<keyword evidence="8" id="KW-1185">Reference proteome</keyword>
<comment type="similarity">
    <text evidence="3">Belongs to the HRI1 family.</text>
</comment>
<reference evidence="7 8" key="1">
    <citation type="journal article" date="2018" name="Nat. Ecol. Evol.">
        <title>Pezizomycetes genomes reveal the molecular basis of ectomycorrhizal truffle lifestyle.</title>
        <authorList>
            <person name="Murat C."/>
            <person name="Payen T."/>
            <person name="Noel B."/>
            <person name="Kuo A."/>
            <person name="Morin E."/>
            <person name="Chen J."/>
            <person name="Kohler A."/>
            <person name="Krizsan K."/>
            <person name="Balestrini R."/>
            <person name="Da Silva C."/>
            <person name="Montanini B."/>
            <person name="Hainaut M."/>
            <person name="Levati E."/>
            <person name="Barry K.W."/>
            <person name="Belfiori B."/>
            <person name="Cichocki N."/>
            <person name="Clum A."/>
            <person name="Dockter R.B."/>
            <person name="Fauchery L."/>
            <person name="Guy J."/>
            <person name="Iotti M."/>
            <person name="Le Tacon F."/>
            <person name="Lindquist E.A."/>
            <person name="Lipzen A."/>
            <person name="Malagnac F."/>
            <person name="Mello A."/>
            <person name="Molinier V."/>
            <person name="Miyauchi S."/>
            <person name="Poulain J."/>
            <person name="Riccioni C."/>
            <person name="Rubini A."/>
            <person name="Sitrit Y."/>
            <person name="Splivallo R."/>
            <person name="Traeger S."/>
            <person name="Wang M."/>
            <person name="Zifcakova L."/>
            <person name="Wipf D."/>
            <person name="Zambonelli A."/>
            <person name="Paolocci F."/>
            <person name="Nowrousian M."/>
            <person name="Ottonello S."/>
            <person name="Baldrian P."/>
            <person name="Spatafora J.W."/>
            <person name="Henrissat B."/>
            <person name="Nagy L.G."/>
            <person name="Aury J.M."/>
            <person name="Wincker P."/>
            <person name="Grigoriev I.V."/>
            <person name="Bonfante P."/>
            <person name="Martin F.M."/>
        </authorList>
    </citation>
    <scope>NUCLEOTIDE SEQUENCE [LARGE SCALE GENOMIC DNA]</scope>
    <source>
        <strain evidence="7 8">CCBAS932</strain>
    </source>
</reference>
<dbReference type="InParanoid" id="A0A3N4KCN6"/>
<dbReference type="Proteomes" id="UP000277580">
    <property type="component" value="Unassembled WGS sequence"/>
</dbReference>
<dbReference type="GO" id="GO:0005634">
    <property type="term" value="C:nucleus"/>
    <property type="evidence" value="ECO:0007669"/>
    <property type="project" value="UniProtKB-SubCell"/>
</dbReference>
<evidence type="ECO:0000256" key="5">
    <source>
        <dbReference type="ARBA" id="ARBA00022490"/>
    </source>
</evidence>
<evidence type="ECO:0000313" key="8">
    <source>
        <dbReference type="Proteomes" id="UP000277580"/>
    </source>
</evidence>
<evidence type="ECO:0000256" key="2">
    <source>
        <dbReference type="ARBA" id="ARBA00004496"/>
    </source>
</evidence>
<dbReference type="InterPro" id="IPR031818">
    <property type="entry name" value="Hri1"/>
</dbReference>
<keyword evidence="6" id="KW-0539">Nucleus</keyword>
<evidence type="ECO:0000256" key="1">
    <source>
        <dbReference type="ARBA" id="ARBA00004123"/>
    </source>
</evidence>
<dbReference type="AlphaFoldDB" id="A0A3N4KCN6"/>
<accession>A0A3N4KCN6</accession>
<dbReference type="EMBL" id="ML119165">
    <property type="protein sequence ID" value="RPB08283.1"/>
    <property type="molecule type" value="Genomic_DNA"/>
</dbReference>
<dbReference type="GO" id="GO:0005737">
    <property type="term" value="C:cytoplasm"/>
    <property type="evidence" value="ECO:0007669"/>
    <property type="project" value="UniProtKB-SubCell"/>
</dbReference>
<name>A0A3N4KCN6_9PEZI</name>
<dbReference type="CDD" id="cd11692">
    <property type="entry name" value="HRI1_N_like"/>
    <property type="match status" value="1"/>
</dbReference>
<dbReference type="InterPro" id="IPR043047">
    <property type="entry name" value="Hri1_N_sf"/>
</dbReference>
<proteinExistence type="inferred from homology"/>
<keyword evidence="5" id="KW-0963">Cytoplasm</keyword>
<organism evidence="7 8">
    <name type="scientific">Morchella conica CCBAS932</name>
    <dbReference type="NCBI Taxonomy" id="1392247"/>
    <lineage>
        <taxon>Eukaryota</taxon>
        <taxon>Fungi</taxon>
        <taxon>Dikarya</taxon>
        <taxon>Ascomycota</taxon>
        <taxon>Pezizomycotina</taxon>
        <taxon>Pezizomycetes</taxon>
        <taxon>Pezizales</taxon>
        <taxon>Morchellaceae</taxon>
        <taxon>Morchella</taxon>
    </lineage>
</organism>
<dbReference type="InterPro" id="IPR038744">
    <property type="entry name" value="Hri1_N"/>
</dbReference>
<gene>
    <name evidence="7" type="ORF">P167DRAFT_608798</name>
</gene>